<dbReference type="EMBL" id="AOLS01000072">
    <property type="protein sequence ID" value="EMA14852.1"/>
    <property type="molecule type" value="Genomic_DNA"/>
</dbReference>
<evidence type="ECO:0000313" key="3">
    <source>
        <dbReference type="Proteomes" id="UP000011687"/>
    </source>
</evidence>
<reference evidence="2 3" key="1">
    <citation type="journal article" date="2014" name="PLoS Genet.">
        <title>Phylogenetically driven sequencing of extremely halophilic archaea reveals strategies for static and dynamic osmo-response.</title>
        <authorList>
            <person name="Becker E.A."/>
            <person name="Seitzer P.M."/>
            <person name="Tritt A."/>
            <person name="Larsen D."/>
            <person name="Krusor M."/>
            <person name="Yao A.I."/>
            <person name="Wu D."/>
            <person name="Madern D."/>
            <person name="Eisen J.A."/>
            <person name="Darling A.E."/>
            <person name="Facciotti M.T."/>
        </authorList>
    </citation>
    <scope>NUCLEOTIDE SEQUENCE [LARGE SCALE GENOMIC DNA]</scope>
    <source>
        <strain evidence="2 3">ATCC 33799</strain>
    </source>
</reference>
<comment type="caution">
    <text evidence="2">The sequence shown here is derived from an EMBL/GenBank/DDBJ whole genome shotgun (WGS) entry which is preliminary data.</text>
</comment>
<sequence length="148" mass="16879">MYPIIMEFQEGDILLVTKRGSGVVPVTPEGESYSSELIDIDEVRNPHHKDEGEVFQLQITDVSGSGVEGEWYTDEYPDHEVIHHEWIETLIDRGVIEHDPLGNVPEHFDPEEIEAATESQEKQELTETSEKDTWTDTKSDIMSNINNI</sequence>
<dbReference type="AlphaFoldDB" id="M0K095"/>
<evidence type="ECO:0000256" key="1">
    <source>
        <dbReference type="SAM" id="MobiDB-lite"/>
    </source>
</evidence>
<gene>
    <name evidence="2" type="ORF">C435_15167</name>
</gene>
<accession>M0K095</accession>
<organism evidence="2 3">
    <name type="scientific">Haloarcula marismortui ATCC 33799</name>
    <dbReference type="NCBI Taxonomy" id="662475"/>
    <lineage>
        <taxon>Archaea</taxon>
        <taxon>Methanobacteriati</taxon>
        <taxon>Methanobacteriota</taxon>
        <taxon>Stenosarchaea group</taxon>
        <taxon>Halobacteria</taxon>
        <taxon>Halobacteriales</taxon>
        <taxon>Haloarculaceae</taxon>
        <taxon>Haloarcula</taxon>
    </lineage>
</organism>
<evidence type="ECO:0000313" key="2">
    <source>
        <dbReference type="EMBL" id="EMA14852.1"/>
    </source>
</evidence>
<protein>
    <submittedName>
        <fullName evidence="2">Uncharacterized protein</fullName>
    </submittedName>
</protein>
<dbReference type="PATRIC" id="fig|662475.6.peg.2971"/>
<dbReference type="Proteomes" id="UP000011687">
    <property type="component" value="Unassembled WGS sequence"/>
</dbReference>
<feature type="region of interest" description="Disordered" evidence="1">
    <location>
        <begin position="101"/>
        <end position="148"/>
    </location>
</feature>
<feature type="compositionally biased region" description="Basic and acidic residues" evidence="1">
    <location>
        <begin position="101"/>
        <end position="110"/>
    </location>
</feature>
<name>M0K095_9EURY</name>
<feature type="compositionally biased region" description="Basic and acidic residues" evidence="1">
    <location>
        <begin position="119"/>
        <end position="139"/>
    </location>
</feature>
<proteinExistence type="predicted"/>
<keyword evidence="3" id="KW-1185">Reference proteome</keyword>